<feature type="domain" description="Transglutaminase-like" evidence="2">
    <location>
        <begin position="403"/>
        <end position="474"/>
    </location>
</feature>
<evidence type="ECO:0000313" key="4">
    <source>
        <dbReference type="Proteomes" id="UP000295367"/>
    </source>
</evidence>
<gene>
    <name evidence="3" type="ORF">EDC63_101645</name>
</gene>
<keyword evidence="4" id="KW-1185">Reference proteome</keyword>
<organism evidence="3 4">
    <name type="scientific">Sulfurirhabdus autotrophica</name>
    <dbReference type="NCBI Taxonomy" id="1706046"/>
    <lineage>
        <taxon>Bacteria</taxon>
        <taxon>Pseudomonadati</taxon>
        <taxon>Pseudomonadota</taxon>
        <taxon>Betaproteobacteria</taxon>
        <taxon>Nitrosomonadales</taxon>
        <taxon>Sulfuricellaceae</taxon>
        <taxon>Sulfurirhabdus</taxon>
    </lineage>
</organism>
<dbReference type="PANTHER" id="PTHR42736">
    <property type="entry name" value="PROTEIN-GLUTAMINE GAMMA-GLUTAMYLTRANSFERASE"/>
    <property type="match status" value="1"/>
</dbReference>
<feature type="transmembrane region" description="Helical" evidence="1">
    <location>
        <begin position="63"/>
        <end position="78"/>
    </location>
</feature>
<accession>A0A4R3YFC3</accession>
<sequence length="660" mass="73767">MKSPIQPISVTQTSDLQWILVSLSVVIAPHMFHLPIWVSLMYVAVVLWRYLIIEQKAKAPSKWILQLITVFAGIGIYFSHGTLFGREAGVSLLIIMAALKLMELRTRGDIWLVVFLSYFLILTSFLFSESILYAIYLLVTVFLVTATLVGVNHPNGTLPVGGRARIAAVLIAQAIPAMIILFVLFPRLPGPIWSLPRDAHSARSGLSNSMSPGSISNLSLSDAIAFRVTFQGAPPNPSQLYWRGPVLWDFDGKTWSTGTSTIGNKITLPASGKMIKYSITLEPHNKPWLLALDLPISVSTTAKISSDFQLITNKTVNERIRYDATSILGSSSEGELEASRQERALKLPKNENNRSIDLAREWRANSSSDEAVVNRALSYFRNQPFVYTLRPKLLGENPVDDFMFNTQRGFCEHYAGSFVFLMRAAGIPARVVTGYQGGELNPLGNYMIVRQAHAHAWAEVWLPKKGWTRVDPTAAVSPDRIEKGIASALPAGDPNPLLLRAESPWLSNFIFSWDTLNNAWNQWVISYNQERQLALLSRLWNQPVSWREIGLSIAGAMTLLFLLLGSVMLWQMRAHPKDNIKQQYDKFCAKLAKIGIARHGHEGPIDFAKRAVKLRPELTEKIQDITNLYVTLRYGNNGQATELEHLKQLVKKFAAPAQSH</sequence>
<keyword evidence="1" id="KW-0472">Membrane</keyword>
<dbReference type="InterPro" id="IPR025403">
    <property type="entry name" value="TgpA-like_C"/>
</dbReference>
<dbReference type="InterPro" id="IPR052901">
    <property type="entry name" value="Bact_TGase-like"/>
</dbReference>
<keyword evidence="1" id="KW-1133">Transmembrane helix</keyword>
<dbReference type="PANTHER" id="PTHR42736:SF1">
    <property type="entry name" value="PROTEIN-GLUTAMINE GAMMA-GLUTAMYLTRANSFERASE"/>
    <property type="match status" value="1"/>
</dbReference>
<protein>
    <submittedName>
        <fullName evidence="3">Uncharacterized protein DUF4129</fullName>
    </submittedName>
</protein>
<dbReference type="InterPro" id="IPR038765">
    <property type="entry name" value="Papain-like_cys_pep_sf"/>
</dbReference>
<dbReference type="Pfam" id="PF11992">
    <property type="entry name" value="TgpA_N"/>
    <property type="match status" value="1"/>
</dbReference>
<feature type="transmembrane region" description="Helical" evidence="1">
    <location>
        <begin position="549"/>
        <end position="570"/>
    </location>
</feature>
<reference evidence="3 4" key="1">
    <citation type="submission" date="2019-03" db="EMBL/GenBank/DDBJ databases">
        <title>Genomic Encyclopedia of Type Strains, Phase IV (KMG-IV): sequencing the most valuable type-strain genomes for metagenomic binning, comparative biology and taxonomic classification.</title>
        <authorList>
            <person name="Goeker M."/>
        </authorList>
    </citation>
    <scope>NUCLEOTIDE SEQUENCE [LARGE SCALE GENOMIC DNA]</scope>
    <source>
        <strain evidence="3 4">DSM 100309</strain>
    </source>
</reference>
<proteinExistence type="predicted"/>
<dbReference type="Gene3D" id="3.10.620.30">
    <property type="match status" value="1"/>
</dbReference>
<comment type="caution">
    <text evidence="3">The sequence shown here is derived from an EMBL/GenBank/DDBJ whole genome shotgun (WGS) entry which is preliminary data.</text>
</comment>
<keyword evidence="1" id="KW-0812">Transmembrane</keyword>
<dbReference type="RefSeq" id="WP_165922894.1">
    <property type="nucleotide sequence ID" value="NZ_BHVT01000073.1"/>
</dbReference>
<dbReference type="Pfam" id="PF01841">
    <property type="entry name" value="Transglut_core"/>
    <property type="match status" value="1"/>
</dbReference>
<dbReference type="Proteomes" id="UP000295367">
    <property type="component" value="Unassembled WGS sequence"/>
</dbReference>
<dbReference type="InterPro" id="IPR021878">
    <property type="entry name" value="TgpA_N"/>
</dbReference>
<feature type="transmembrane region" description="Helical" evidence="1">
    <location>
        <begin position="164"/>
        <end position="185"/>
    </location>
</feature>
<feature type="transmembrane region" description="Helical" evidence="1">
    <location>
        <begin position="133"/>
        <end position="152"/>
    </location>
</feature>
<feature type="transmembrane region" description="Helical" evidence="1">
    <location>
        <begin position="32"/>
        <end position="51"/>
    </location>
</feature>
<feature type="transmembrane region" description="Helical" evidence="1">
    <location>
        <begin position="109"/>
        <end position="127"/>
    </location>
</feature>
<dbReference type="SUPFAM" id="SSF54001">
    <property type="entry name" value="Cysteine proteinases"/>
    <property type="match status" value="1"/>
</dbReference>
<dbReference type="AlphaFoldDB" id="A0A4R3YFC3"/>
<evidence type="ECO:0000256" key="1">
    <source>
        <dbReference type="SAM" id="Phobius"/>
    </source>
</evidence>
<evidence type="ECO:0000259" key="2">
    <source>
        <dbReference type="SMART" id="SM00460"/>
    </source>
</evidence>
<dbReference type="InterPro" id="IPR002931">
    <property type="entry name" value="Transglutaminase-like"/>
</dbReference>
<evidence type="ECO:0000313" key="3">
    <source>
        <dbReference type="EMBL" id="TCV90671.1"/>
    </source>
</evidence>
<dbReference type="EMBL" id="SMCO01000001">
    <property type="protein sequence ID" value="TCV90671.1"/>
    <property type="molecule type" value="Genomic_DNA"/>
</dbReference>
<name>A0A4R3YFC3_9PROT</name>
<dbReference type="SMART" id="SM00460">
    <property type="entry name" value="TGc"/>
    <property type="match status" value="1"/>
</dbReference>
<dbReference type="Pfam" id="PF13559">
    <property type="entry name" value="DUF4129"/>
    <property type="match status" value="1"/>
</dbReference>